<feature type="compositionally biased region" description="Basic and acidic residues" evidence="1">
    <location>
        <begin position="92"/>
        <end position="102"/>
    </location>
</feature>
<keyword evidence="3" id="KW-1185">Reference proteome</keyword>
<evidence type="ECO:0000313" key="3">
    <source>
        <dbReference type="Proteomes" id="UP000886520"/>
    </source>
</evidence>
<name>A0A9D4ZCW2_ADICA</name>
<evidence type="ECO:0000313" key="2">
    <source>
        <dbReference type="EMBL" id="KAI5070539.1"/>
    </source>
</evidence>
<comment type="caution">
    <text evidence="2">The sequence shown here is derived from an EMBL/GenBank/DDBJ whole genome shotgun (WGS) entry which is preliminary data.</text>
</comment>
<accession>A0A9D4ZCW2</accession>
<protein>
    <submittedName>
        <fullName evidence="2">Uncharacterized protein</fullName>
    </submittedName>
</protein>
<dbReference type="AlphaFoldDB" id="A0A9D4ZCW2"/>
<dbReference type="Proteomes" id="UP000886520">
    <property type="component" value="Chromosome 14"/>
</dbReference>
<organism evidence="2 3">
    <name type="scientific">Adiantum capillus-veneris</name>
    <name type="common">Maidenhair fern</name>
    <dbReference type="NCBI Taxonomy" id="13818"/>
    <lineage>
        <taxon>Eukaryota</taxon>
        <taxon>Viridiplantae</taxon>
        <taxon>Streptophyta</taxon>
        <taxon>Embryophyta</taxon>
        <taxon>Tracheophyta</taxon>
        <taxon>Polypodiopsida</taxon>
        <taxon>Polypodiidae</taxon>
        <taxon>Polypodiales</taxon>
        <taxon>Pteridineae</taxon>
        <taxon>Pteridaceae</taxon>
        <taxon>Vittarioideae</taxon>
        <taxon>Adiantum</taxon>
    </lineage>
</organism>
<dbReference type="EMBL" id="JABFUD020000014">
    <property type="protein sequence ID" value="KAI5070539.1"/>
    <property type="molecule type" value="Genomic_DNA"/>
</dbReference>
<evidence type="ECO:0000256" key="1">
    <source>
        <dbReference type="SAM" id="MobiDB-lite"/>
    </source>
</evidence>
<feature type="region of interest" description="Disordered" evidence="1">
    <location>
        <begin position="67"/>
        <end position="102"/>
    </location>
</feature>
<proteinExistence type="predicted"/>
<gene>
    <name evidence="2" type="ORF">GOP47_0014882</name>
</gene>
<sequence length="102" mass="11189">MGSLENPIDLITPPSIGGLHHPIYLCTPTPEKPLEVPTKSETAKVVLNRTEVMESNTITEQRETFTTMQVEVGNSHDKPTKGARKQGSQSKHNKDAPRRSAA</sequence>
<reference evidence="2" key="1">
    <citation type="submission" date="2021-01" db="EMBL/GenBank/DDBJ databases">
        <title>Adiantum capillus-veneris genome.</title>
        <authorList>
            <person name="Fang Y."/>
            <person name="Liao Q."/>
        </authorList>
    </citation>
    <scope>NUCLEOTIDE SEQUENCE</scope>
    <source>
        <strain evidence="2">H3</strain>
        <tissue evidence="2">Leaf</tissue>
    </source>
</reference>